<name>A0ABR9N5P7_9MICO</name>
<evidence type="ECO:0000256" key="1">
    <source>
        <dbReference type="SAM" id="MobiDB-lite"/>
    </source>
</evidence>
<feature type="region of interest" description="Disordered" evidence="1">
    <location>
        <begin position="1"/>
        <end position="25"/>
    </location>
</feature>
<comment type="caution">
    <text evidence="2">The sequence shown here is derived from an EMBL/GenBank/DDBJ whole genome shotgun (WGS) entry which is preliminary data.</text>
</comment>
<organism evidence="2 3">
    <name type="scientific">Myceligenerans pegani</name>
    <dbReference type="NCBI Taxonomy" id="2776917"/>
    <lineage>
        <taxon>Bacteria</taxon>
        <taxon>Bacillati</taxon>
        <taxon>Actinomycetota</taxon>
        <taxon>Actinomycetes</taxon>
        <taxon>Micrococcales</taxon>
        <taxon>Promicromonosporaceae</taxon>
        <taxon>Myceligenerans</taxon>
    </lineage>
</organism>
<keyword evidence="3" id="KW-1185">Reference proteome</keyword>
<dbReference type="Proteomes" id="UP000625527">
    <property type="component" value="Unassembled WGS sequence"/>
</dbReference>
<proteinExistence type="predicted"/>
<sequence>MNAHDTTTAQGVQAPAATGARWPEERAGLPWFATARGLRRLLRAVEETPGGWQAHPQVPQLLAYIEAKYRLLARRYGREPADAVAAAFEVLAVPAILDAHDP</sequence>
<dbReference type="RefSeq" id="WP_192865533.1">
    <property type="nucleotide sequence ID" value="NZ_JADAQT010000113.1"/>
</dbReference>
<evidence type="ECO:0000313" key="2">
    <source>
        <dbReference type="EMBL" id="MBE1878987.1"/>
    </source>
</evidence>
<protein>
    <submittedName>
        <fullName evidence="2">Uncharacterized protein</fullName>
    </submittedName>
</protein>
<reference evidence="2 3" key="1">
    <citation type="submission" date="2020-10" db="EMBL/GenBank/DDBJ databases">
        <title>Myceligenerans pegani sp. nov., an endophytic actinomycete isolated from Peganum harmala L. in Xinjiang, China.</title>
        <authorList>
            <person name="Xin L."/>
        </authorList>
    </citation>
    <scope>NUCLEOTIDE SEQUENCE [LARGE SCALE GENOMIC DNA]</scope>
    <source>
        <strain evidence="2 3">TRM65318</strain>
    </source>
</reference>
<dbReference type="EMBL" id="JADAQT010000113">
    <property type="protein sequence ID" value="MBE1878987.1"/>
    <property type="molecule type" value="Genomic_DNA"/>
</dbReference>
<evidence type="ECO:0000313" key="3">
    <source>
        <dbReference type="Proteomes" id="UP000625527"/>
    </source>
</evidence>
<gene>
    <name evidence="2" type="ORF">IHE71_25170</name>
</gene>
<feature type="compositionally biased region" description="Polar residues" evidence="1">
    <location>
        <begin position="1"/>
        <end position="11"/>
    </location>
</feature>
<accession>A0ABR9N5P7</accession>